<dbReference type="Proteomes" id="UP001596312">
    <property type="component" value="Unassembled WGS sequence"/>
</dbReference>
<gene>
    <name evidence="1" type="ORF">ACFQGH_15370</name>
</gene>
<name>A0ABD5V550_9EURY</name>
<comment type="caution">
    <text evidence="1">The sequence shown here is derived from an EMBL/GenBank/DDBJ whole genome shotgun (WGS) entry which is preliminary data.</text>
</comment>
<evidence type="ECO:0000313" key="2">
    <source>
        <dbReference type="Proteomes" id="UP001596312"/>
    </source>
</evidence>
<dbReference type="InterPro" id="IPR055967">
    <property type="entry name" value="DUF7545"/>
</dbReference>
<proteinExistence type="predicted"/>
<sequence length="94" mass="10059">MADTTTFTIDGDDGSTDGIDVPAGLLELLAEGDESPAETLGDLALLSCAQQVHAISHHSQGEPDEEVRAIEEETMALFEERFGRSFAEMTGHSH</sequence>
<protein>
    <submittedName>
        <fullName evidence="1">Uncharacterized protein</fullName>
    </submittedName>
</protein>
<dbReference type="AlphaFoldDB" id="A0ABD5V550"/>
<keyword evidence="2" id="KW-1185">Reference proteome</keyword>
<dbReference type="EMBL" id="JBHSXQ010000004">
    <property type="protein sequence ID" value="MFC6906575.1"/>
    <property type="molecule type" value="Genomic_DNA"/>
</dbReference>
<reference evidence="1 2" key="1">
    <citation type="journal article" date="2019" name="Int. J. Syst. Evol. Microbiol.">
        <title>The Global Catalogue of Microorganisms (GCM) 10K type strain sequencing project: providing services to taxonomists for standard genome sequencing and annotation.</title>
        <authorList>
            <consortium name="The Broad Institute Genomics Platform"/>
            <consortium name="The Broad Institute Genome Sequencing Center for Infectious Disease"/>
            <person name="Wu L."/>
            <person name="Ma J."/>
        </authorList>
    </citation>
    <scope>NUCLEOTIDE SEQUENCE [LARGE SCALE GENOMIC DNA]</scope>
    <source>
        <strain evidence="1 2">CGMCC 1.3240</strain>
    </source>
</reference>
<dbReference type="Pfam" id="PF24411">
    <property type="entry name" value="DUF7545"/>
    <property type="match status" value="1"/>
</dbReference>
<organism evidence="1 2">
    <name type="scientific">Halalkalicoccus tibetensis</name>
    <dbReference type="NCBI Taxonomy" id="175632"/>
    <lineage>
        <taxon>Archaea</taxon>
        <taxon>Methanobacteriati</taxon>
        <taxon>Methanobacteriota</taxon>
        <taxon>Stenosarchaea group</taxon>
        <taxon>Halobacteria</taxon>
        <taxon>Halobacteriales</taxon>
        <taxon>Halococcaceae</taxon>
        <taxon>Halalkalicoccus</taxon>
    </lineage>
</organism>
<accession>A0ABD5V550</accession>
<dbReference type="RefSeq" id="WP_340605145.1">
    <property type="nucleotide sequence ID" value="NZ_JBBMXV010000004.1"/>
</dbReference>
<evidence type="ECO:0000313" key="1">
    <source>
        <dbReference type="EMBL" id="MFC6906575.1"/>
    </source>
</evidence>